<evidence type="ECO:0000313" key="2">
    <source>
        <dbReference type="Proteomes" id="UP000799755"/>
    </source>
</evidence>
<dbReference type="EMBL" id="MU003533">
    <property type="protein sequence ID" value="KAF2464896.1"/>
    <property type="molecule type" value="Genomic_DNA"/>
</dbReference>
<comment type="caution">
    <text evidence="1">The sequence shown here is derived from an EMBL/GenBank/DDBJ whole genome shotgun (WGS) entry which is preliminary data.</text>
</comment>
<proteinExistence type="predicted"/>
<organism evidence="1 2">
    <name type="scientific">Lindgomyces ingoldianus</name>
    <dbReference type="NCBI Taxonomy" id="673940"/>
    <lineage>
        <taxon>Eukaryota</taxon>
        <taxon>Fungi</taxon>
        <taxon>Dikarya</taxon>
        <taxon>Ascomycota</taxon>
        <taxon>Pezizomycotina</taxon>
        <taxon>Dothideomycetes</taxon>
        <taxon>Pleosporomycetidae</taxon>
        <taxon>Pleosporales</taxon>
        <taxon>Lindgomycetaceae</taxon>
        <taxon>Lindgomyces</taxon>
    </lineage>
</organism>
<reference evidence="1" key="1">
    <citation type="journal article" date="2020" name="Stud. Mycol.">
        <title>101 Dothideomycetes genomes: a test case for predicting lifestyles and emergence of pathogens.</title>
        <authorList>
            <person name="Haridas S."/>
            <person name="Albert R."/>
            <person name="Binder M."/>
            <person name="Bloem J."/>
            <person name="Labutti K."/>
            <person name="Salamov A."/>
            <person name="Andreopoulos B."/>
            <person name="Baker S."/>
            <person name="Barry K."/>
            <person name="Bills G."/>
            <person name="Bluhm B."/>
            <person name="Cannon C."/>
            <person name="Castanera R."/>
            <person name="Culley D."/>
            <person name="Daum C."/>
            <person name="Ezra D."/>
            <person name="Gonzalez J."/>
            <person name="Henrissat B."/>
            <person name="Kuo A."/>
            <person name="Liang C."/>
            <person name="Lipzen A."/>
            <person name="Lutzoni F."/>
            <person name="Magnuson J."/>
            <person name="Mondo S."/>
            <person name="Nolan M."/>
            <person name="Ohm R."/>
            <person name="Pangilinan J."/>
            <person name="Park H.-J."/>
            <person name="Ramirez L."/>
            <person name="Alfaro M."/>
            <person name="Sun H."/>
            <person name="Tritt A."/>
            <person name="Yoshinaga Y."/>
            <person name="Zwiers L.-H."/>
            <person name="Turgeon B."/>
            <person name="Goodwin S."/>
            <person name="Spatafora J."/>
            <person name="Crous P."/>
            <person name="Grigoriev I."/>
        </authorList>
    </citation>
    <scope>NUCLEOTIDE SEQUENCE</scope>
    <source>
        <strain evidence="1">ATCC 200398</strain>
    </source>
</reference>
<protein>
    <submittedName>
        <fullName evidence="1">Uncharacterized protein</fullName>
    </submittedName>
</protein>
<keyword evidence="2" id="KW-1185">Reference proteome</keyword>
<gene>
    <name evidence="1" type="ORF">BDR25DRAFT_361123</name>
</gene>
<evidence type="ECO:0000313" key="1">
    <source>
        <dbReference type="EMBL" id="KAF2464896.1"/>
    </source>
</evidence>
<name>A0ACB6QD90_9PLEO</name>
<dbReference type="Proteomes" id="UP000799755">
    <property type="component" value="Unassembled WGS sequence"/>
</dbReference>
<accession>A0ACB6QD90</accession>
<sequence length="212" mass="23493">MEFIDGDFSKINAIGVFDTYLGVQQMLKSEIGNSDKTTDLRNRGKRGDLVSRFCVNLCAGHVFLVQLFISLGSGGFYYPELKGGRRVSYPEDQKGMHAIESTSDNGIHILGLSDFETVEPLHESLLACGIYRRIVYLDEAFNSRLGSLPPSTISQAGGNVVKTFGKNTNLMSDIMYALQSLTRKNATKLLRPVVLRPPVGRYMPSMEYGEKP</sequence>